<protein>
    <submittedName>
        <fullName evidence="4">Hpt domain-containing protein</fullName>
    </submittedName>
</protein>
<dbReference type="Pfam" id="PF01627">
    <property type="entry name" value="Hpt"/>
    <property type="match status" value="1"/>
</dbReference>
<dbReference type="InterPro" id="IPR008207">
    <property type="entry name" value="Sig_transdc_His_kin_Hpt_dom"/>
</dbReference>
<dbReference type="Gene3D" id="1.20.120.160">
    <property type="entry name" value="HPT domain"/>
    <property type="match status" value="1"/>
</dbReference>
<reference evidence="5" key="1">
    <citation type="journal article" date="2019" name="Int. J. Syst. Evol. Microbiol.">
        <title>The Global Catalogue of Microorganisms (GCM) 10K type strain sequencing project: providing services to taxonomists for standard genome sequencing and annotation.</title>
        <authorList>
            <consortium name="The Broad Institute Genomics Platform"/>
            <consortium name="The Broad Institute Genome Sequencing Center for Infectious Disease"/>
            <person name="Wu L."/>
            <person name="Ma J."/>
        </authorList>
    </citation>
    <scope>NUCLEOTIDE SEQUENCE [LARGE SCALE GENOMIC DNA]</scope>
    <source>
        <strain evidence="5">CGMCC 1.12477</strain>
    </source>
</reference>
<dbReference type="InterPro" id="IPR036641">
    <property type="entry name" value="HPT_dom_sf"/>
</dbReference>
<dbReference type="Proteomes" id="UP001597186">
    <property type="component" value="Unassembled WGS sequence"/>
</dbReference>
<keyword evidence="1" id="KW-0902">Two-component regulatory system</keyword>
<keyword evidence="5" id="KW-1185">Reference proteome</keyword>
<evidence type="ECO:0000313" key="5">
    <source>
        <dbReference type="Proteomes" id="UP001597186"/>
    </source>
</evidence>
<dbReference type="RefSeq" id="WP_379919015.1">
    <property type="nucleotide sequence ID" value="NZ_JBHUDD010000160.1"/>
</dbReference>
<dbReference type="SUPFAM" id="SSF47226">
    <property type="entry name" value="Histidine-containing phosphotransfer domain, HPT domain"/>
    <property type="match status" value="1"/>
</dbReference>
<dbReference type="CDD" id="cd00088">
    <property type="entry name" value="HPT"/>
    <property type="match status" value="1"/>
</dbReference>
<comment type="caution">
    <text evidence="4">The sequence shown here is derived from an EMBL/GenBank/DDBJ whole genome shotgun (WGS) entry which is preliminary data.</text>
</comment>
<proteinExistence type="predicted"/>
<dbReference type="PROSITE" id="PS50894">
    <property type="entry name" value="HPT"/>
    <property type="match status" value="1"/>
</dbReference>
<gene>
    <name evidence="4" type="ORF">ACFTOW_19770</name>
</gene>
<evidence type="ECO:0000313" key="4">
    <source>
        <dbReference type="EMBL" id="MFD1511628.1"/>
    </source>
</evidence>
<keyword evidence="2" id="KW-0597">Phosphoprotein</keyword>
<name>A0ABW4EP37_9RHOB</name>
<evidence type="ECO:0000259" key="3">
    <source>
        <dbReference type="PROSITE" id="PS50894"/>
    </source>
</evidence>
<feature type="domain" description="HPt" evidence="3">
    <location>
        <begin position="11"/>
        <end position="105"/>
    </location>
</feature>
<feature type="modified residue" description="Phosphohistidine" evidence="2">
    <location>
        <position position="50"/>
    </location>
</feature>
<dbReference type="EMBL" id="JBHUDD010000160">
    <property type="protein sequence ID" value="MFD1511628.1"/>
    <property type="molecule type" value="Genomic_DNA"/>
</dbReference>
<evidence type="ECO:0000256" key="1">
    <source>
        <dbReference type="ARBA" id="ARBA00023012"/>
    </source>
</evidence>
<accession>A0ABW4EP37</accession>
<sequence>MIDWTRIDTLRDEIGADCLQEVVDLFLEEIEEVIARLRAGPVDNLGADLHFLKGGALNLGFSEFAALCNTGEHACAQGQADHVDLPAILASYDASRAVFLKGRAE</sequence>
<organism evidence="4 5">
    <name type="scientific">Lacimonas salitolerans</name>
    <dbReference type="NCBI Taxonomy" id="1323750"/>
    <lineage>
        <taxon>Bacteria</taxon>
        <taxon>Pseudomonadati</taxon>
        <taxon>Pseudomonadota</taxon>
        <taxon>Alphaproteobacteria</taxon>
        <taxon>Rhodobacterales</taxon>
        <taxon>Paracoccaceae</taxon>
        <taxon>Lacimonas</taxon>
    </lineage>
</organism>
<evidence type="ECO:0000256" key="2">
    <source>
        <dbReference type="PROSITE-ProRule" id="PRU00110"/>
    </source>
</evidence>